<evidence type="ECO:0000313" key="5">
    <source>
        <dbReference type="EMBL" id="RNB80254.1"/>
    </source>
</evidence>
<dbReference type="InterPro" id="IPR009014">
    <property type="entry name" value="Transketo_C/PFOR_II"/>
</dbReference>
<comment type="similarity">
    <text evidence="2">Belongs to the transketolase family.</text>
</comment>
<dbReference type="SUPFAM" id="SSF52518">
    <property type="entry name" value="Thiamin diphosphate-binding fold (THDP-binding)"/>
    <property type="match status" value="1"/>
</dbReference>
<dbReference type="Gene3D" id="3.40.50.970">
    <property type="match status" value="1"/>
</dbReference>
<organism evidence="5 6">
    <name type="scientific">Brevibacillus fluminis</name>
    <dbReference type="NCBI Taxonomy" id="511487"/>
    <lineage>
        <taxon>Bacteria</taxon>
        <taxon>Bacillati</taxon>
        <taxon>Bacillota</taxon>
        <taxon>Bacilli</taxon>
        <taxon>Bacillales</taxon>
        <taxon>Paenibacillaceae</taxon>
        <taxon>Brevibacillus</taxon>
    </lineage>
</organism>
<dbReference type="FunFam" id="3.40.50.970:FF:000129">
    <property type="entry name" value="Transketolase"/>
    <property type="match status" value="1"/>
</dbReference>
<reference evidence="5 6" key="1">
    <citation type="submission" date="2018-10" db="EMBL/GenBank/DDBJ databases">
        <title>Phylogenomics of Brevibacillus.</title>
        <authorList>
            <person name="Dunlap C."/>
        </authorList>
    </citation>
    <scope>NUCLEOTIDE SEQUENCE [LARGE SCALE GENOMIC DNA]</scope>
    <source>
        <strain evidence="5 6">JCM 15716</strain>
    </source>
</reference>
<name>A0A3M8CWX8_9BACL</name>
<protein>
    <submittedName>
        <fullName evidence="5">Transketolase family protein</fullName>
    </submittedName>
</protein>
<dbReference type="Proteomes" id="UP000271031">
    <property type="component" value="Unassembled WGS sequence"/>
</dbReference>
<gene>
    <name evidence="5" type="ORF">EDM56_28035</name>
</gene>
<comment type="cofactor">
    <cofactor evidence="1">
        <name>thiamine diphosphate</name>
        <dbReference type="ChEBI" id="CHEBI:58937"/>
    </cofactor>
</comment>
<accession>A0A3M8CWX8</accession>
<dbReference type="PANTHER" id="PTHR43825:SF5">
    <property type="entry name" value="HYPOTHETICAL TRANSKETOLASE FAMILY PROTEIN"/>
    <property type="match status" value="1"/>
</dbReference>
<evidence type="ECO:0000256" key="2">
    <source>
        <dbReference type="ARBA" id="ARBA00007131"/>
    </source>
</evidence>
<dbReference type="InterPro" id="IPR033248">
    <property type="entry name" value="Transketolase_C"/>
</dbReference>
<dbReference type="OrthoDB" id="9803371at2"/>
<dbReference type="Pfam" id="PF02780">
    <property type="entry name" value="Transketolase_C"/>
    <property type="match status" value="1"/>
</dbReference>
<dbReference type="Pfam" id="PF02779">
    <property type="entry name" value="Transket_pyr"/>
    <property type="match status" value="1"/>
</dbReference>
<keyword evidence="3" id="KW-0786">Thiamine pyrophosphate</keyword>
<dbReference type="AlphaFoldDB" id="A0A3M8CWX8"/>
<dbReference type="EMBL" id="RHHQ01000025">
    <property type="protein sequence ID" value="RNB80254.1"/>
    <property type="molecule type" value="Genomic_DNA"/>
</dbReference>
<dbReference type="SMART" id="SM00861">
    <property type="entry name" value="Transket_pyr"/>
    <property type="match status" value="1"/>
</dbReference>
<evidence type="ECO:0000256" key="3">
    <source>
        <dbReference type="ARBA" id="ARBA00023052"/>
    </source>
</evidence>
<evidence type="ECO:0000313" key="6">
    <source>
        <dbReference type="Proteomes" id="UP000271031"/>
    </source>
</evidence>
<proteinExistence type="inferred from homology"/>
<dbReference type="RefSeq" id="WP_122921238.1">
    <property type="nucleotide sequence ID" value="NZ_RHHQ01000025.1"/>
</dbReference>
<dbReference type="PANTHER" id="PTHR43825">
    <property type="entry name" value="PYRUVATE DEHYDROGENASE E1 COMPONENT"/>
    <property type="match status" value="1"/>
</dbReference>
<dbReference type="Gene3D" id="3.40.50.920">
    <property type="match status" value="1"/>
</dbReference>
<dbReference type="CDD" id="cd07033">
    <property type="entry name" value="TPP_PYR_DXS_TK_like"/>
    <property type="match status" value="1"/>
</dbReference>
<evidence type="ECO:0000259" key="4">
    <source>
        <dbReference type="SMART" id="SM00861"/>
    </source>
</evidence>
<dbReference type="InterPro" id="IPR051157">
    <property type="entry name" value="PDH/Transketolase"/>
</dbReference>
<comment type="caution">
    <text evidence="5">The sequence shown here is derived from an EMBL/GenBank/DDBJ whole genome shotgun (WGS) entry which is preliminary data.</text>
</comment>
<keyword evidence="6" id="KW-1185">Reference proteome</keyword>
<feature type="domain" description="Transketolase-like pyrimidine-binding" evidence="4">
    <location>
        <begin position="10"/>
        <end position="175"/>
    </location>
</feature>
<dbReference type="InterPro" id="IPR005475">
    <property type="entry name" value="Transketolase-like_Pyr-bd"/>
</dbReference>
<evidence type="ECO:0000256" key="1">
    <source>
        <dbReference type="ARBA" id="ARBA00001964"/>
    </source>
</evidence>
<dbReference type="SUPFAM" id="SSF52922">
    <property type="entry name" value="TK C-terminal domain-like"/>
    <property type="match status" value="1"/>
</dbReference>
<dbReference type="InterPro" id="IPR029061">
    <property type="entry name" value="THDP-binding"/>
</dbReference>
<sequence>MAEVKLAQHKSMRDVFGEKLLALSRKDERVLALDGDLANSTKLDKIAENKPEKFLQMGIAEQNMLGVAAGLATVGFQPWVCSFAAFVVKRALDQIAVSIAQPKLNVKMVGAYSGLLNGCTGKSHQSLEDIAIMRSLANMIVLAPADAVELERMMEFAYEYDGPIYIRLARDPLPVIFDSASYRFELGKGIQVRNGNDVTLISTGTQTHRAIEAAEMLEKEGLSAGILHIPSIKPIDVEAIVAAAEKTNAIVTIEEHTIYGGLGGAVAEVLGEYAPVPLERIGVRDRNGESGSNDALLQKYGLTPGHIVDGVRRVLERKKKVKN</sequence>